<proteinExistence type="predicted"/>
<dbReference type="Pfam" id="PF11783">
    <property type="entry name" value="Cytochrome_cB"/>
    <property type="match status" value="1"/>
</dbReference>
<keyword evidence="1 2" id="KW-0732">Signal</keyword>
<sequence>MRSVFSQWALAPLSGLMLLGSGMAAADNPHKEAIEGPFASGTEVTQQCLACHEDEAHDFMKTSHWSWSLTQELPGRTVERGKKNAINNFCTSIAGNEPRCTSCHAGYGWKDSSFDFSDAAKVDCLVCHDTTGTYVKDPAGAGEPLAKVDLEKVAKNVGKPVRDNCGSCHFYGGGGDAVKHGDLDSSMAYPDKTTDVHMDSDGNDFQCQDCHQTESHAISGNAMGVSPGGIDHIGCENCHEAAPHKNKKVNQHTATVACQTCHIPFFARNEATKMSWDWSTAGQDREETLDEYGRKTFQKKKGSFTWGKMVKPSYAWYNGKAGAYMAGDPIKADEVTRLSYPLGDIQDAGAKIYPFKVHTGKQIYDKKHNILVTAKTYGKGGYWSDFDWDKAAKLGMEANPTLKAKGITYSGEYSFAPTEMWWRINHMVSPKEEALKCNACHNGGDRLDWKALGYDGDPMKNKQGPRHNSGN</sequence>
<dbReference type="InterPro" id="IPR036280">
    <property type="entry name" value="Multihaem_cyt_sf"/>
</dbReference>
<dbReference type="Pfam" id="PF13435">
    <property type="entry name" value="Cytochrome_C554"/>
    <property type="match status" value="1"/>
</dbReference>
<reference evidence="4 5" key="1">
    <citation type="submission" date="2022-02" db="EMBL/GenBank/DDBJ databases">
        <title>The genome sequence of Shewanella sp. 3B26.</title>
        <authorList>
            <person name="Du J."/>
        </authorList>
    </citation>
    <scope>NUCLEOTIDE SEQUENCE [LARGE SCALE GENOMIC DNA]</scope>
    <source>
        <strain evidence="4 5">3B26</strain>
    </source>
</reference>
<evidence type="ECO:0000259" key="3">
    <source>
        <dbReference type="Pfam" id="PF13435"/>
    </source>
</evidence>
<protein>
    <submittedName>
        <fullName evidence="4">Tetrathionate reductase family octaheme c-type cytochrome</fullName>
    </submittedName>
</protein>
<dbReference type="AlphaFoldDB" id="A0AAJ1EZ33"/>
<dbReference type="InterPro" id="IPR023155">
    <property type="entry name" value="Cyt_c-552/4"/>
</dbReference>
<dbReference type="Proteomes" id="UP001297581">
    <property type="component" value="Unassembled WGS sequence"/>
</dbReference>
<dbReference type="PANTHER" id="PTHR35038">
    <property type="entry name" value="DISSIMILATORY SULFITE REDUCTASE SIRA"/>
    <property type="match status" value="1"/>
</dbReference>
<dbReference type="Gene3D" id="1.10.1130.10">
    <property type="entry name" value="Flavocytochrome C3, Chain A"/>
    <property type="match status" value="1"/>
</dbReference>
<feature type="domain" description="Cytochrome c-552/4" evidence="3">
    <location>
        <begin position="47"/>
        <end position="128"/>
    </location>
</feature>
<dbReference type="InterPro" id="IPR024673">
    <property type="entry name" value="Octahem_Cyt_c"/>
</dbReference>
<gene>
    <name evidence="4" type="ORF">MJ923_00775</name>
</gene>
<feature type="signal peptide" evidence="2">
    <location>
        <begin position="1"/>
        <end position="26"/>
    </location>
</feature>
<dbReference type="SUPFAM" id="SSF48695">
    <property type="entry name" value="Multiheme cytochromes"/>
    <property type="match status" value="1"/>
</dbReference>
<dbReference type="PANTHER" id="PTHR35038:SF5">
    <property type="entry name" value="CYTOCHROME C-TYPE PROTEIN NRFB"/>
    <property type="match status" value="1"/>
</dbReference>
<evidence type="ECO:0000256" key="1">
    <source>
        <dbReference type="ARBA" id="ARBA00022729"/>
    </source>
</evidence>
<accession>A0AAJ1EZ33</accession>
<dbReference type="GO" id="GO:0016491">
    <property type="term" value="F:oxidoreductase activity"/>
    <property type="evidence" value="ECO:0007669"/>
    <property type="project" value="TreeGrafter"/>
</dbReference>
<organism evidence="4 5">
    <name type="scientific">Shewanella zhuhaiensis</name>
    <dbReference type="NCBI Taxonomy" id="2919576"/>
    <lineage>
        <taxon>Bacteria</taxon>
        <taxon>Pseudomonadati</taxon>
        <taxon>Pseudomonadota</taxon>
        <taxon>Gammaproteobacteria</taxon>
        <taxon>Alteromonadales</taxon>
        <taxon>Shewanellaceae</taxon>
        <taxon>Shewanella</taxon>
    </lineage>
</organism>
<evidence type="ECO:0000313" key="5">
    <source>
        <dbReference type="Proteomes" id="UP001297581"/>
    </source>
</evidence>
<feature type="chain" id="PRO_5042590622" evidence="2">
    <location>
        <begin position="27"/>
        <end position="471"/>
    </location>
</feature>
<dbReference type="EMBL" id="JAKUDL010000001">
    <property type="protein sequence ID" value="MCH4292833.1"/>
    <property type="molecule type" value="Genomic_DNA"/>
</dbReference>
<dbReference type="PIRSF" id="PIRSF039014">
    <property type="entry name" value="OTR_cyc"/>
    <property type="match status" value="1"/>
</dbReference>
<comment type="caution">
    <text evidence="4">The sequence shown here is derived from an EMBL/GenBank/DDBJ whole genome shotgun (WGS) entry which is preliminary data.</text>
</comment>
<dbReference type="NCBIfam" id="TIGR04315">
    <property type="entry name" value="octaheme_Shew"/>
    <property type="match status" value="1"/>
</dbReference>
<name>A0AAJ1EZ33_9GAMM</name>
<dbReference type="InterPro" id="IPR051829">
    <property type="entry name" value="Multiheme_Cytochr_ET"/>
</dbReference>
<evidence type="ECO:0000313" key="4">
    <source>
        <dbReference type="EMBL" id="MCH4292833.1"/>
    </source>
</evidence>
<evidence type="ECO:0000256" key="2">
    <source>
        <dbReference type="SAM" id="SignalP"/>
    </source>
</evidence>
<keyword evidence="5" id="KW-1185">Reference proteome</keyword>